<dbReference type="Proteomes" id="UP000248057">
    <property type="component" value="Unassembled WGS sequence"/>
</dbReference>
<dbReference type="InterPro" id="IPR048574">
    <property type="entry name" value="RUBY_RBDX"/>
</dbReference>
<comment type="caution">
    <text evidence="3">The sequence shown here is derived from an EMBL/GenBank/DDBJ whole genome shotgun (WGS) entry which is preliminary data.</text>
</comment>
<dbReference type="Gene3D" id="2.20.28.10">
    <property type="match status" value="1"/>
</dbReference>
<organism evidence="3 4">
    <name type="scientific">Hungatella effluvii</name>
    <dbReference type="NCBI Taxonomy" id="1096246"/>
    <lineage>
        <taxon>Bacteria</taxon>
        <taxon>Bacillati</taxon>
        <taxon>Bacillota</taxon>
        <taxon>Clostridia</taxon>
        <taxon>Lachnospirales</taxon>
        <taxon>Lachnospiraceae</taxon>
        <taxon>Hungatella</taxon>
    </lineage>
</organism>
<feature type="domain" description="Rubredoxin-like" evidence="2">
    <location>
        <begin position="44"/>
        <end position="78"/>
    </location>
</feature>
<dbReference type="SUPFAM" id="SSF57802">
    <property type="entry name" value="Rubredoxin-like"/>
    <property type="match status" value="1"/>
</dbReference>
<dbReference type="PANTHER" id="PTHR33746:SF4">
    <property type="entry name" value="RUBRERYTHRIN"/>
    <property type="match status" value="1"/>
</dbReference>
<dbReference type="AlphaFoldDB" id="A0A2V3YA89"/>
<dbReference type="PROSITE" id="PS50903">
    <property type="entry name" value="RUBREDOXIN_LIKE"/>
    <property type="match status" value="1"/>
</dbReference>
<dbReference type="GO" id="GO:0005506">
    <property type="term" value="F:iron ion binding"/>
    <property type="evidence" value="ECO:0007669"/>
    <property type="project" value="InterPro"/>
</dbReference>
<comment type="cofactor">
    <cofactor evidence="1">
        <name>Fe(3+)</name>
        <dbReference type="ChEBI" id="CHEBI:29034"/>
    </cofactor>
</comment>
<dbReference type="Pfam" id="PF21349">
    <property type="entry name" value="RUBY_RBDX"/>
    <property type="match status" value="1"/>
</dbReference>
<sequence>MVSDYAAGIGGMLAKQAFADAAKMERSHAELIAKAEKLEEFSVDMLYVCSVCGCVMTAVDEIDRCPVCGAPKRQFREFTGKNRNKNKIKNKNK</sequence>
<evidence type="ECO:0000313" key="4">
    <source>
        <dbReference type="Proteomes" id="UP000248057"/>
    </source>
</evidence>
<name>A0A2V3YA89_9FIRM</name>
<dbReference type="PANTHER" id="PTHR33746">
    <property type="entry name" value="RUBRERYTHRIN"/>
    <property type="match status" value="1"/>
</dbReference>
<dbReference type="CDD" id="cd00350">
    <property type="entry name" value="rubredoxin_like"/>
    <property type="match status" value="1"/>
</dbReference>
<proteinExistence type="predicted"/>
<evidence type="ECO:0000313" key="3">
    <source>
        <dbReference type="EMBL" id="PXX53672.1"/>
    </source>
</evidence>
<gene>
    <name evidence="3" type="ORF">DFR60_105161</name>
</gene>
<keyword evidence="4" id="KW-1185">Reference proteome</keyword>
<evidence type="ECO:0000256" key="1">
    <source>
        <dbReference type="ARBA" id="ARBA00001965"/>
    </source>
</evidence>
<dbReference type="EMBL" id="QJKD01000005">
    <property type="protein sequence ID" value="PXX53672.1"/>
    <property type="molecule type" value="Genomic_DNA"/>
</dbReference>
<evidence type="ECO:0000259" key="2">
    <source>
        <dbReference type="PROSITE" id="PS50903"/>
    </source>
</evidence>
<accession>A0A2V3YA89</accession>
<reference evidence="3 4" key="1">
    <citation type="submission" date="2018-05" db="EMBL/GenBank/DDBJ databases">
        <title>Genomic Encyclopedia of Type Strains, Phase IV (KMG-IV): sequencing the most valuable type-strain genomes for metagenomic binning, comparative biology and taxonomic classification.</title>
        <authorList>
            <person name="Goeker M."/>
        </authorList>
    </citation>
    <scope>NUCLEOTIDE SEQUENCE [LARGE SCALE GENOMIC DNA]</scope>
    <source>
        <strain evidence="3 4">DSM 24995</strain>
    </source>
</reference>
<protein>
    <recommendedName>
        <fullName evidence="2">Rubredoxin-like domain-containing protein</fullName>
    </recommendedName>
</protein>
<dbReference type="InterPro" id="IPR052753">
    <property type="entry name" value="Rbr2/Nigerythrin"/>
</dbReference>
<dbReference type="InterPro" id="IPR024934">
    <property type="entry name" value="Rubredoxin-like_dom"/>
</dbReference>